<reference evidence="3 4" key="1">
    <citation type="submission" date="2023-03" db="EMBL/GenBank/DDBJ databases">
        <title>High-quality genome of Scylla paramamosain provides insights in environmental adaptation.</title>
        <authorList>
            <person name="Zhang L."/>
        </authorList>
    </citation>
    <scope>NUCLEOTIDE SEQUENCE [LARGE SCALE GENOMIC DNA]</scope>
    <source>
        <strain evidence="3">LZ_2023a</strain>
        <tissue evidence="3">Muscle</tissue>
    </source>
</reference>
<dbReference type="AlphaFoldDB" id="A0AAW0SIH0"/>
<dbReference type="Gene3D" id="2.130.10.30">
    <property type="entry name" value="Regulator of chromosome condensation 1/beta-lactamase-inhibitor protein II"/>
    <property type="match status" value="1"/>
</dbReference>
<dbReference type="InterPro" id="IPR051625">
    <property type="entry name" value="Signaling_Regulatory_Domain"/>
</dbReference>
<evidence type="ECO:0000313" key="4">
    <source>
        <dbReference type="Proteomes" id="UP001487740"/>
    </source>
</evidence>
<proteinExistence type="predicted"/>
<dbReference type="InterPro" id="IPR009091">
    <property type="entry name" value="RCC1/BLIP-II"/>
</dbReference>
<dbReference type="InterPro" id="IPR000408">
    <property type="entry name" value="Reg_chr_condens"/>
</dbReference>
<name>A0AAW0SIH0_SCYPA</name>
<feature type="repeat" description="RCC1" evidence="2">
    <location>
        <begin position="62"/>
        <end position="114"/>
    </location>
</feature>
<protein>
    <submittedName>
        <fullName evidence="3">Uncharacterized protein</fullName>
    </submittedName>
</protein>
<keyword evidence="4" id="KW-1185">Reference proteome</keyword>
<evidence type="ECO:0000313" key="3">
    <source>
        <dbReference type="EMBL" id="KAK8374522.1"/>
    </source>
</evidence>
<dbReference type="PROSITE" id="PS50012">
    <property type="entry name" value="RCC1_3"/>
    <property type="match status" value="2"/>
</dbReference>
<feature type="repeat" description="RCC1" evidence="2">
    <location>
        <begin position="9"/>
        <end position="61"/>
    </location>
</feature>
<gene>
    <name evidence="3" type="ORF">O3P69_011821</name>
</gene>
<keyword evidence="1" id="KW-0677">Repeat</keyword>
<dbReference type="SUPFAM" id="SSF50985">
    <property type="entry name" value="RCC1/BLIP-II"/>
    <property type="match status" value="1"/>
</dbReference>
<evidence type="ECO:0000256" key="2">
    <source>
        <dbReference type="PROSITE-ProRule" id="PRU00235"/>
    </source>
</evidence>
<dbReference type="Gene3D" id="3.30.2160.10">
    <property type="entry name" value="Hect, E3 ligase catalytic domain"/>
    <property type="match status" value="1"/>
</dbReference>
<dbReference type="PRINTS" id="PR00633">
    <property type="entry name" value="RCCNDNSATION"/>
</dbReference>
<comment type="caution">
    <text evidence="3">The sequence shown here is derived from an EMBL/GenBank/DDBJ whole genome shotgun (WGS) entry which is preliminary data.</text>
</comment>
<dbReference type="EMBL" id="JARAKH010000336">
    <property type="protein sequence ID" value="KAK8374522.1"/>
    <property type="molecule type" value="Genomic_DNA"/>
</dbReference>
<dbReference type="PANTHER" id="PTHR22872">
    <property type="entry name" value="BTK-BINDING PROTEIN-RELATED"/>
    <property type="match status" value="1"/>
</dbReference>
<sequence length="353" mass="37998">MPCAGILIDFIYAWGDNGYGQLGVNSCDSHIATPKLVESLARKVTVQLACGANHTLALTADGELYTWGQNTFGQLGLRHQQGPQKDPALVTSLAGTPLVLLAAAGHHSAAVTQAGYLLLWGSNKQGQLGYTPKGDPLNVVVQILNSAHQSSSERDQRALVSSLRLLSLVHGLNFQAGCRVGWLNYDDFYIPEIAEKIDIRNDYLNWMNSRLHPMSRRESPILFCEYPFLFDPSGQDAAAQLTRSLRDLLEYEGGDEEEVYGLDFTLTQDYFGECKSVPLKAGRGGDVSHTAEQCVVAAGTAQRLSAGLSAPHRWVGGVRAIWLAAQLTRAAQGYVPLAGAPLVGGVSRSSSSS</sequence>
<organism evidence="3 4">
    <name type="scientific">Scylla paramamosain</name>
    <name type="common">Mud crab</name>
    <dbReference type="NCBI Taxonomy" id="85552"/>
    <lineage>
        <taxon>Eukaryota</taxon>
        <taxon>Metazoa</taxon>
        <taxon>Ecdysozoa</taxon>
        <taxon>Arthropoda</taxon>
        <taxon>Crustacea</taxon>
        <taxon>Multicrustacea</taxon>
        <taxon>Malacostraca</taxon>
        <taxon>Eumalacostraca</taxon>
        <taxon>Eucarida</taxon>
        <taxon>Decapoda</taxon>
        <taxon>Pleocyemata</taxon>
        <taxon>Brachyura</taxon>
        <taxon>Eubrachyura</taxon>
        <taxon>Portunoidea</taxon>
        <taxon>Portunidae</taxon>
        <taxon>Portuninae</taxon>
        <taxon>Scylla</taxon>
    </lineage>
</organism>
<dbReference type="Proteomes" id="UP001487740">
    <property type="component" value="Unassembled WGS sequence"/>
</dbReference>
<evidence type="ECO:0000256" key="1">
    <source>
        <dbReference type="ARBA" id="ARBA00022737"/>
    </source>
</evidence>
<dbReference type="PROSITE" id="PS00626">
    <property type="entry name" value="RCC1_2"/>
    <property type="match status" value="1"/>
</dbReference>
<accession>A0AAW0SIH0</accession>
<dbReference type="Pfam" id="PF13540">
    <property type="entry name" value="RCC1_2"/>
    <property type="match status" value="1"/>
</dbReference>